<keyword evidence="4" id="KW-1185">Reference proteome</keyword>
<reference evidence="3" key="1">
    <citation type="submission" date="2020-05" db="EMBL/GenBank/DDBJ databases">
        <title>Chitinophaga laudate sp. nov., isolated from a tropical peat swamp.</title>
        <authorList>
            <person name="Goh C.B.S."/>
            <person name="Lee M.S."/>
            <person name="Parimannan S."/>
            <person name="Pasbakhsh P."/>
            <person name="Yule C.M."/>
            <person name="Rajandas H."/>
            <person name="Loke S."/>
            <person name="Croft L."/>
            <person name="Tan J.B.L."/>
        </authorList>
    </citation>
    <scope>NUCLEOTIDE SEQUENCE</scope>
    <source>
        <strain evidence="3">Mgbs1</strain>
    </source>
</reference>
<comment type="caution">
    <text evidence="3">The sequence shown here is derived from an EMBL/GenBank/DDBJ whole genome shotgun (WGS) entry which is preliminary data.</text>
</comment>
<dbReference type="PANTHER" id="PTHR13833">
    <property type="match status" value="1"/>
</dbReference>
<proteinExistence type="predicted"/>
<sequence length="426" mass="44876">MKHIRYYLLLLTSILAFSSCKKEKTFEHDSSSPVVIDRFTPATGGAGTEVLIYGSNFSPDTSRITVTVNGVKAYVEGVVEDRLLIVVPRKAGTGKITVTIDGQAGISKEDFGYQTSYVVSTLAGNGSAGYADGKGAAAAFNFGNRCGLDIDADGNLYVAEAENRRIRKVAPDGTVTTLAGSGKNEYAEGKGTAASFYLPLDVVVDKAGNVFTSDPAAWTIRKITPDGTTSLVGWMEAWGIGIDKRDGTLYYTDARSNGSVFKVKPDGSAEQIITGLSYPSDVTVDSKGNLFVVVNGSSVIQEYKYGTWEKGVTIGQAGVTGLVNGAAGTARFEYPWAIAADANDNLYVAGNGTWDGSSVNTNQCIRLITTGTWQVSTYSGGSTAGFADGTGAAALFYAPTGITIGKDGTAYVVDRKNNRIRKVIAE</sequence>
<feature type="domain" description="IPT/TIG" evidence="2">
    <location>
        <begin position="35"/>
        <end position="107"/>
    </location>
</feature>
<dbReference type="PANTHER" id="PTHR13833:SF71">
    <property type="entry name" value="NHL DOMAIN-CONTAINING PROTEIN"/>
    <property type="match status" value="1"/>
</dbReference>
<dbReference type="PROSITE" id="PS51257">
    <property type="entry name" value="PROKAR_LIPOPROTEIN"/>
    <property type="match status" value="1"/>
</dbReference>
<dbReference type="Gene3D" id="2.40.10.500">
    <property type="match status" value="1"/>
</dbReference>
<name>A0A3S1CSI5_9BACT</name>
<dbReference type="CDD" id="cd00603">
    <property type="entry name" value="IPT_PCSR"/>
    <property type="match status" value="1"/>
</dbReference>
<dbReference type="InterPro" id="IPR011042">
    <property type="entry name" value="6-blade_b-propeller_TolB-like"/>
</dbReference>
<dbReference type="Gene3D" id="2.60.40.10">
    <property type="entry name" value="Immunoglobulins"/>
    <property type="match status" value="1"/>
</dbReference>
<dbReference type="AlphaFoldDB" id="A0A3S1CSI5"/>
<dbReference type="Proteomes" id="UP000281028">
    <property type="component" value="Unassembled WGS sequence"/>
</dbReference>
<organism evidence="3 4">
    <name type="scientific">Chitinophaga solisilvae</name>
    <dbReference type="NCBI Taxonomy" id="1233460"/>
    <lineage>
        <taxon>Bacteria</taxon>
        <taxon>Pseudomonadati</taxon>
        <taxon>Bacteroidota</taxon>
        <taxon>Chitinophagia</taxon>
        <taxon>Chitinophagales</taxon>
        <taxon>Chitinophagaceae</taxon>
        <taxon>Chitinophaga</taxon>
    </lineage>
</organism>
<dbReference type="SUPFAM" id="SSF101898">
    <property type="entry name" value="NHL repeat"/>
    <property type="match status" value="1"/>
</dbReference>
<protein>
    <recommendedName>
        <fullName evidence="2">IPT/TIG domain-containing protein</fullName>
    </recommendedName>
</protein>
<keyword evidence="1" id="KW-0677">Repeat</keyword>
<gene>
    <name evidence="3" type="ORF">ECE50_021050</name>
</gene>
<dbReference type="InterPro" id="IPR014756">
    <property type="entry name" value="Ig_E-set"/>
</dbReference>
<dbReference type="OrthoDB" id="791543at2"/>
<dbReference type="InterPro" id="IPR001258">
    <property type="entry name" value="NHL_repeat"/>
</dbReference>
<dbReference type="InterPro" id="IPR013783">
    <property type="entry name" value="Ig-like_fold"/>
</dbReference>
<dbReference type="Pfam" id="PF01436">
    <property type="entry name" value="NHL"/>
    <property type="match status" value="1"/>
</dbReference>
<dbReference type="InterPro" id="IPR002909">
    <property type="entry name" value="IPT_dom"/>
</dbReference>
<evidence type="ECO:0000313" key="4">
    <source>
        <dbReference type="Proteomes" id="UP000281028"/>
    </source>
</evidence>
<dbReference type="EMBL" id="RIAR02000001">
    <property type="protein sequence ID" value="NSL89342.1"/>
    <property type="molecule type" value="Genomic_DNA"/>
</dbReference>
<accession>A0A3S1CSI5</accession>
<dbReference type="Gene3D" id="2.120.10.30">
    <property type="entry name" value="TolB, C-terminal domain"/>
    <property type="match status" value="1"/>
</dbReference>
<evidence type="ECO:0000313" key="3">
    <source>
        <dbReference type="EMBL" id="NSL89342.1"/>
    </source>
</evidence>
<evidence type="ECO:0000259" key="2">
    <source>
        <dbReference type="Pfam" id="PF01833"/>
    </source>
</evidence>
<evidence type="ECO:0000256" key="1">
    <source>
        <dbReference type="ARBA" id="ARBA00022737"/>
    </source>
</evidence>
<dbReference type="SUPFAM" id="SSF81296">
    <property type="entry name" value="E set domains"/>
    <property type="match status" value="1"/>
</dbReference>
<dbReference type="Pfam" id="PF01833">
    <property type="entry name" value="TIG"/>
    <property type="match status" value="1"/>
</dbReference>